<comment type="caution">
    <text evidence="3">The sequence shown here is derived from an EMBL/GenBank/DDBJ whole genome shotgun (WGS) entry which is preliminary data.</text>
</comment>
<dbReference type="EMBL" id="PFSX01000014">
    <property type="protein sequence ID" value="PJC01658.1"/>
    <property type="molecule type" value="Genomic_DNA"/>
</dbReference>
<protein>
    <recommendedName>
        <fullName evidence="12">30S ribosomal protein S3Ae</fullName>
    </recommendedName>
</protein>
<dbReference type="EMBL" id="PETW01000009">
    <property type="protein sequence ID" value="PIV46596.1"/>
    <property type="molecule type" value="Genomic_DNA"/>
</dbReference>
<dbReference type="SMART" id="SM01397">
    <property type="entry name" value="Ribosomal_S3Ae"/>
    <property type="match status" value="1"/>
</dbReference>
<dbReference type="Proteomes" id="UP000228989">
    <property type="component" value="Unassembled WGS sequence"/>
</dbReference>
<evidence type="ECO:0000313" key="10">
    <source>
        <dbReference type="Proteomes" id="UP000229789"/>
    </source>
</evidence>
<reference evidence="9 11" key="2">
    <citation type="submission" date="2017-09" db="EMBL/GenBank/DDBJ databases">
        <title>Depth-based differentiation of microbial function through sediment-hosted aquifers and enrichment of novel symbionts in the deep terrestrial subsurface.</title>
        <authorList>
            <person name="Probst A.J."/>
            <person name="Ladd B."/>
            <person name="Jarett J.K."/>
            <person name="Geller-Mcgrath D.E."/>
            <person name="Sieber C.M.K."/>
            <person name="Emerson J.B."/>
            <person name="Anantharaman K."/>
            <person name="Thomas B.C."/>
            <person name="Malmstrom R."/>
            <person name="Stieglmeier M."/>
            <person name="Klingl A."/>
            <person name="Woyke T."/>
            <person name="Ryan C.M."/>
            <person name="Banfield J.F."/>
        </authorList>
    </citation>
    <scope>NUCLEOTIDE SEQUENCE [LARGE SCALE GENOMIC DNA]</scope>
</reference>
<name>A0A2G9LIV9_HUBC1</name>
<dbReference type="EMBL" id="PEUT01000034">
    <property type="protein sequence ID" value="PIV13724.1"/>
    <property type="molecule type" value="Genomic_DNA"/>
</dbReference>
<dbReference type="EMBL" id="PCUF01000035">
    <property type="protein sequence ID" value="PIN66454.1"/>
    <property type="molecule type" value="Genomic_DNA"/>
</dbReference>
<evidence type="ECO:0000313" key="5">
    <source>
        <dbReference type="EMBL" id="PIV46596.1"/>
    </source>
</evidence>
<dbReference type="GO" id="GO:0003735">
    <property type="term" value="F:structural constituent of ribosome"/>
    <property type="evidence" value="ECO:0007669"/>
    <property type="project" value="InterPro"/>
</dbReference>
<evidence type="ECO:0000256" key="2">
    <source>
        <dbReference type="ARBA" id="ARBA00023274"/>
    </source>
</evidence>
<dbReference type="Proteomes" id="UP000231449">
    <property type="component" value="Unassembled WGS sequence"/>
</dbReference>
<gene>
    <name evidence="8" type="ORF">CO072_00535</name>
    <name evidence="5" type="ORF">COS22_00475</name>
    <name evidence="4" type="ORF">COS45_01370</name>
    <name evidence="6" type="ORF">COW47_02080</name>
    <name evidence="3" type="ORF">COW69_02220</name>
    <name evidence="7" type="ORF">COZ66_00555</name>
</gene>
<evidence type="ECO:0000313" key="8">
    <source>
        <dbReference type="EMBL" id="PJC01658.1"/>
    </source>
</evidence>
<dbReference type="EMBL" id="PFFF01000042">
    <property type="protein sequence ID" value="PIV89597.1"/>
    <property type="molecule type" value="Genomic_DNA"/>
</dbReference>
<evidence type="ECO:0000313" key="11">
    <source>
        <dbReference type="Proteomes" id="UP000230477"/>
    </source>
</evidence>
<organism evidence="3 10">
    <name type="scientific">Huberarchaeum crystalense</name>
    <dbReference type="NCBI Taxonomy" id="2014257"/>
    <lineage>
        <taxon>Archaea</taxon>
        <taxon>Candidatus Huberarchaeota</taxon>
        <taxon>Candidatus Huberarchaeia</taxon>
        <taxon>Candidatus Huberarchaeales</taxon>
        <taxon>Candidatus Huberarchaeaceae</taxon>
        <taxon>Candidatus Huberarchaeum</taxon>
    </lineage>
</organism>
<accession>A0A2H9MM52</accession>
<dbReference type="Proteomes" id="UP000230713">
    <property type="component" value="Unassembled WGS sequence"/>
</dbReference>
<evidence type="ECO:0000256" key="1">
    <source>
        <dbReference type="ARBA" id="ARBA00022980"/>
    </source>
</evidence>
<evidence type="ECO:0000313" key="4">
    <source>
        <dbReference type="EMBL" id="PIV13724.1"/>
    </source>
</evidence>
<sequence length="196" mass="22596">MASKKQQAKKIIKKRWEEVRAPQDICGNTVIGEIYLSGLQNAIGKKIQYNIGLVMNQPKYYKYDGTFKISKIEEKTILTELEGIQILASQKQNIILSKTNLIEDNQVYKTKEGILVKLSYSAATIKKTTKTKETLIRSALRDFLTKKISELTYTDAVKSILNKDLPYEMKKVSHKLYPLRIMEITKFSIKTQTQRK</sequence>
<proteinExistence type="predicted"/>
<accession>A0A2H9N2U7</accession>
<dbReference type="GO" id="GO:0006412">
    <property type="term" value="P:translation"/>
    <property type="evidence" value="ECO:0007669"/>
    <property type="project" value="InterPro"/>
</dbReference>
<dbReference type="InterPro" id="IPR001593">
    <property type="entry name" value="Ribosomal_eS1"/>
</dbReference>
<accession>A0A2G9LIV9</accession>
<evidence type="ECO:0000313" key="7">
    <source>
        <dbReference type="EMBL" id="PIX28228.1"/>
    </source>
</evidence>
<evidence type="ECO:0000313" key="3">
    <source>
        <dbReference type="EMBL" id="PIN66454.1"/>
    </source>
</evidence>
<evidence type="ECO:0008006" key="12">
    <source>
        <dbReference type="Google" id="ProtNLM"/>
    </source>
</evidence>
<evidence type="ECO:0000313" key="9">
    <source>
        <dbReference type="Proteomes" id="UP000228989"/>
    </source>
</evidence>
<evidence type="ECO:0000313" key="6">
    <source>
        <dbReference type="EMBL" id="PIV89597.1"/>
    </source>
</evidence>
<accession>A0A2H9M8G2</accession>
<dbReference type="Proteomes" id="UP000229789">
    <property type="component" value="Unassembled WGS sequence"/>
</dbReference>
<dbReference type="Pfam" id="PF01015">
    <property type="entry name" value="Ribosomal_S3Ae"/>
    <property type="match status" value="1"/>
</dbReference>
<dbReference type="AlphaFoldDB" id="A0A2G9LIV9"/>
<accession>A0A2H9M2E6</accession>
<dbReference type="EMBL" id="PFIH01000019">
    <property type="protein sequence ID" value="PIX28228.1"/>
    <property type="molecule type" value="Genomic_DNA"/>
</dbReference>
<dbReference type="Proteomes" id="UP000231232">
    <property type="component" value="Unassembled WGS sequence"/>
</dbReference>
<reference evidence="3 10" key="1">
    <citation type="submission" date="2017-09" db="EMBL/GenBank/DDBJ databases">
        <title>Depth-based differentiation of microbial function through sediment-hosted aquifers and enrichment of novel symbionts in the deep terrestrial subsurface.</title>
        <authorList>
            <person name="Probst A.J."/>
            <person name="Ladd B."/>
            <person name="Jarett J.K."/>
            <person name="Geller-Mcgrath D.E."/>
            <person name="Sieber C.M."/>
            <person name="Emerson J.B."/>
            <person name="Anantharaman K."/>
            <person name="Thomas B.C."/>
            <person name="Malmstrom R."/>
            <person name="Stieglmeier M."/>
            <person name="Klingl A."/>
            <person name="Woyke T."/>
            <person name="Ryan C.M."/>
            <person name="Banfield J.F."/>
        </authorList>
    </citation>
    <scope>NUCLEOTIDE SEQUENCE [LARGE SCALE GENOMIC DNA]</scope>
    <source>
        <strain evidence="5">CG02_land_8_20_14_3_00_31_209</strain>
        <strain evidence="4">CG03_land_8_20_14_0_80_31_114</strain>
        <strain evidence="6">CG17_big_fil_post_rev_8_21_14_2_50_31_73</strain>
        <strain evidence="3">CG18_big_fil_WC_8_21_14_2_50_31_19</strain>
        <strain evidence="7">CG_4_8_14_3_um_filter</strain>
        <strain evidence="8">CG_4_9_14_0_8_um_filter_31_21</strain>
    </source>
</reference>
<dbReference type="GO" id="GO:0005840">
    <property type="term" value="C:ribosome"/>
    <property type="evidence" value="ECO:0007669"/>
    <property type="project" value="UniProtKB-KW"/>
</dbReference>
<accession>A0A2H9RE49</accession>
<dbReference type="GO" id="GO:1990904">
    <property type="term" value="C:ribonucleoprotein complex"/>
    <property type="evidence" value="ECO:0007669"/>
    <property type="project" value="UniProtKB-KW"/>
</dbReference>
<keyword evidence="2" id="KW-0687">Ribonucleoprotein</keyword>
<dbReference type="Proteomes" id="UP000230477">
    <property type="component" value="Unassembled WGS sequence"/>
</dbReference>
<keyword evidence="1" id="KW-0689">Ribosomal protein</keyword>